<dbReference type="eggNOG" id="ENOG5031A0E">
    <property type="taxonomic scope" value="Bacteria"/>
</dbReference>
<dbReference type="HOGENOM" id="CLU_3097931_0_0_3"/>
<dbReference type="KEGG" id="cyt:cce_2803"/>
<organism evidence="1 2">
    <name type="scientific">Crocosphaera subtropica (strain ATCC 51142 / BH68)</name>
    <name type="common">Cyanothece sp. (strain ATCC 51142)</name>
    <dbReference type="NCBI Taxonomy" id="43989"/>
    <lineage>
        <taxon>Bacteria</taxon>
        <taxon>Bacillati</taxon>
        <taxon>Cyanobacteriota</taxon>
        <taxon>Cyanophyceae</taxon>
        <taxon>Oscillatoriophycideae</taxon>
        <taxon>Chroococcales</taxon>
        <taxon>Aphanothecaceae</taxon>
        <taxon>Crocosphaera</taxon>
        <taxon>Crocosphaera subtropica</taxon>
    </lineage>
</organism>
<reference evidence="1 2" key="1">
    <citation type="journal article" date="2008" name="Proc. Natl. Acad. Sci. U.S.A.">
        <title>The genome of Cyanothece 51142, a unicellular diazotrophic cyanobacterium important in the marine nitrogen cycle.</title>
        <authorList>
            <person name="Welsh E.A."/>
            <person name="Liberton M."/>
            <person name="Stoeckel J."/>
            <person name="Loh T."/>
            <person name="Elvitigala T."/>
            <person name="Wang C."/>
            <person name="Wollam A."/>
            <person name="Fulton R.S."/>
            <person name="Clifton S.W."/>
            <person name="Jacobs J.M."/>
            <person name="Aurora R."/>
            <person name="Ghosh B.K."/>
            <person name="Sherman L.A."/>
            <person name="Smith R.D."/>
            <person name="Wilson R.K."/>
            <person name="Pakrasi H.B."/>
        </authorList>
    </citation>
    <scope>NUCLEOTIDE SEQUENCE [LARGE SCALE GENOMIC DNA]</scope>
    <source>
        <strain evidence="2">ATCC 51142 / BH68</strain>
    </source>
</reference>
<dbReference type="EMBL" id="CP000806">
    <property type="protein sequence ID" value="ACB52151.1"/>
    <property type="molecule type" value="Genomic_DNA"/>
</dbReference>
<evidence type="ECO:0000313" key="1">
    <source>
        <dbReference type="EMBL" id="ACB52151.1"/>
    </source>
</evidence>
<gene>
    <name evidence="1" type="ordered locus">cce_2803</name>
</gene>
<evidence type="ECO:0000313" key="2">
    <source>
        <dbReference type="Proteomes" id="UP000001203"/>
    </source>
</evidence>
<protein>
    <submittedName>
        <fullName evidence="1">Uncharacterized protein</fullName>
    </submittedName>
</protein>
<dbReference type="AlphaFoldDB" id="B1WU89"/>
<name>B1WU89_CROS5</name>
<dbReference type="Proteomes" id="UP000001203">
    <property type="component" value="Chromosome circular"/>
</dbReference>
<proteinExistence type="predicted"/>
<sequence>MKEQFNQSIPQKFSSRVDFMIEVLKAYSLNTVIKKESNQSLVYFINKYQIF</sequence>
<keyword evidence="2" id="KW-1185">Reference proteome</keyword>
<accession>B1WU89</accession>